<proteinExistence type="predicted"/>
<evidence type="ECO:0000259" key="1">
    <source>
        <dbReference type="Pfam" id="PF13441"/>
    </source>
</evidence>
<accession>A0A3M8QNU0</accession>
<reference evidence="2" key="1">
    <citation type="submission" date="2018-10" db="EMBL/GenBank/DDBJ databases">
        <title>Acidithiobacillus sulfuriphilus sp. nov.: an extremely acidophilic sulfur-oxidizing chemolithotroph isolated from a neutral pH environment.</title>
        <authorList>
            <person name="Falagan C."/>
            <person name="Moya-Beltran A."/>
            <person name="Quatrini R."/>
            <person name="Johnson D.B."/>
        </authorList>
    </citation>
    <scope>NUCLEOTIDE SEQUENCE [LARGE SCALE GENOMIC DNA]</scope>
    <source>
        <strain evidence="2">CJ-2</strain>
    </source>
</reference>
<organism evidence="2">
    <name type="scientific">Acidithiobacillus sulfuriphilus</name>
    <dbReference type="NCBI Taxonomy" id="1867749"/>
    <lineage>
        <taxon>Bacteria</taxon>
        <taxon>Pseudomonadati</taxon>
        <taxon>Pseudomonadota</taxon>
        <taxon>Acidithiobacillia</taxon>
        <taxon>Acidithiobacillales</taxon>
        <taxon>Acidithiobacillaceae</taxon>
        <taxon>Acidithiobacillus</taxon>
    </lineage>
</organism>
<dbReference type="InterPro" id="IPR027367">
    <property type="entry name" value="Gly-zipper_YMGG"/>
</dbReference>
<evidence type="ECO:0000313" key="2">
    <source>
        <dbReference type="EMBL" id="RNF57818.1"/>
    </source>
</evidence>
<name>A0A3M8QNU0_9PROT</name>
<sequence length="194" mass="20253">MVTLSGCVYTAGAPPGEAVGATQGALLGGVAGAIIGNQSRHPLAGAAVGAGLGALAGAAIGSNNAAAAPNCPPGYVCTPVEAPPPPSGIPPAIYAPEPEFPSSPPTMAWYPPLQAYIAVGFPFPFFYFGGAYYYQYGGFWYSGPGYRGPWRPVRVLPPTFRGFHGQDWDGYQNQARRYLSNPQWGRFRAGGRGR</sequence>
<dbReference type="EMBL" id="RIZI01000195">
    <property type="protein sequence ID" value="RNF57818.1"/>
    <property type="molecule type" value="Genomic_DNA"/>
</dbReference>
<comment type="caution">
    <text evidence="2">The sequence shown here is derived from an EMBL/GenBank/DDBJ whole genome shotgun (WGS) entry which is preliminary data.</text>
</comment>
<feature type="domain" description="YMGG-like Gly-zipper" evidence="1">
    <location>
        <begin position="20"/>
        <end position="62"/>
    </location>
</feature>
<dbReference type="AlphaFoldDB" id="A0A3M8QNU0"/>
<gene>
    <name evidence="2" type="ORF">EC580_14345</name>
</gene>
<protein>
    <recommendedName>
        <fullName evidence="1">YMGG-like Gly-zipper domain-containing protein</fullName>
    </recommendedName>
</protein>
<dbReference type="Pfam" id="PF13441">
    <property type="entry name" value="Gly-zipper_YMGG"/>
    <property type="match status" value="1"/>
</dbReference>